<dbReference type="InterPro" id="IPR036746">
    <property type="entry name" value="TT1725-like_sf"/>
</dbReference>
<dbReference type="InterPro" id="IPR007546">
    <property type="entry name" value="DUF503"/>
</dbReference>
<evidence type="ECO:0000313" key="1">
    <source>
        <dbReference type="EMBL" id="HFX12957.1"/>
    </source>
</evidence>
<gene>
    <name evidence="1" type="ORF">ENW00_02205</name>
</gene>
<organism evidence="1">
    <name type="scientific">Dictyoglomus thermophilum</name>
    <dbReference type="NCBI Taxonomy" id="14"/>
    <lineage>
        <taxon>Bacteria</taxon>
        <taxon>Pseudomonadati</taxon>
        <taxon>Dictyoglomota</taxon>
        <taxon>Dictyoglomia</taxon>
        <taxon>Dictyoglomales</taxon>
        <taxon>Dictyoglomaceae</taxon>
        <taxon>Dictyoglomus</taxon>
    </lineage>
</organism>
<comment type="caution">
    <text evidence="1">The sequence shown here is derived from an EMBL/GenBank/DDBJ whole genome shotgun (WGS) entry which is preliminary data.</text>
</comment>
<dbReference type="Pfam" id="PF04456">
    <property type="entry name" value="DUF503"/>
    <property type="match status" value="1"/>
</dbReference>
<dbReference type="EMBL" id="DTIN01000009">
    <property type="protein sequence ID" value="HFX12957.1"/>
    <property type="molecule type" value="Genomic_DNA"/>
</dbReference>
<name>A0A7C3RLK3_DICTH</name>
<accession>A0A7C3RLK3</accession>
<dbReference type="PANTHER" id="PTHR36441">
    <property type="entry name" value="HYPOTHETICAL CYTOSOLIC PROTEIN"/>
    <property type="match status" value="1"/>
</dbReference>
<dbReference type="SUPFAM" id="SSF103007">
    <property type="entry name" value="Hypothetical protein TT1725"/>
    <property type="match status" value="1"/>
</dbReference>
<dbReference type="PANTHER" id="PTHR36441:SF1">
    <property type="entry name" value="DUF503 DOMAIN-CONTAINING PROTEIN"/>
    <property type="match status" value="1"/>
</dbReference>
<dbReference type="Gene3D" id="3.30.70.1120">
    <property type="entry name" value="TT1725-like"/>
    <property type="match status" value="1"/>
</dbReference>
<protein>
    <submittedName>
        <fullName evidence="1">DUF503 domain-containing protein</fullName>
    </submittedName>
</protein>
<sequence length="93" mass="10787">MLIGVCRVILSIPESFSLKEKRRVKRSIVDKIRTRFNVSIAEVDAQEIWNELVLGISIVSTESKHIYQILSDVIKLLEEQKDTEIVDYEIEIL</sequence>
<dbReference type="AlphaFoldDB" id="A0A7C3RLK3"/>
<reference evidence="1" key="1">
    <citation type="journal article" date="2020" name="mSystems">
        <title>Genome- and Community-Level Interaction Insights into Carbon Utilization and Element Cycling Functions of Hydrothermarchaeota in Hydrothermal Sediment.</title>
        <authorList>
            <person name="Zhou Z."/>
            <person name="Liu Y."/>
            <person name="Xu W."/>
            <person name="Pan J."/>
            <person name="Luo Z.H."/>
            <person name="Li M."/>
        </authorList>
    </citation>
    <scope>NUCLEOTIDE SEQUENCE [LARGE SCALE GENOMIC DNA]</scope>
    <source>
        <strain evidence="1">SpSt-81</strain>
    </source>
</reference>
<proteinExistence type="predicted"/>